<proteinExistence type="predicted"/>
<protein>
    <submittedName>
        <fullName evidence="1">Uncharacterized protein</fullName>
    </submittedName>
</protein>
<keyword evidence="2" id="KW-1185">Reference proteome</keyword>
<dbReference type="Proteomes" id="UP000694428">
    <property type="component" value="Unplaced"/>
</dbReference>
<dbReference type="PANTHER" id="PTHR14286:SF2">
    <property type="entry name" value="CENTROSOMAL PROTEIN 15 KDA"/>
    <property type="match status" value="1"/>
</dbReference>
<dbReference type="Pfam" id="PF15134">
    <property type="entry name" value="CEP15-like"/>
    <property type="match status" value="1"/>
</dbReference>
<sequence length="117" mass="13549">MVISLSVQREQQCFAATDLCGNNIYSFIRKFEPPVLLFEYCLGLMKAAEKKLQERMYLLPHPDTVKLETLYWASVKESLPNWEEFLLGRAEYPIADNIIQVIECNIMPLNGNVNHLK</sequence>
<name>A0A8C9EP48_PAVCR</name>
<evidence type="ECO:0000313" key="1">
    <source>
        <dbReference type="Ensembl" id="ENSPSTP00000002703.1"/>
    </source>
</evidence>
<accession>A0A8C9EP48</accession>
<reference evidence="1" key="1">
    <citation type="submission" date="2025-08" db="UniProtKB">
        <authorList>
            <consortium name="Ensembl"/>
        </authorList>
    </citation>
    <scope>IDENTIFICATION</scope>
</reference>
<dbReference type="InterPro" id="IPR028006">
    <property type="entry name" value="CEP15-like"/>
</dbReference>
<reference evidence="1" key="2">
    <citation type="submission" date="2025-09" db="UniProtKB">
        <authorList>
            <consortium name="Ensembl"/>
        </authorList>
    </citation>
    <scope>IDENTIFICATION</scope>
</reference>
<dbReference type="PANTHER" id="PTHR14286">
    <property type="entry name" value="GENE, 49355-RELATED"/>
    <property type="match status" value="1"/>
</dbReference>
<dbReference type="AlphaFoldDB" id="A0A8C9EP48"/>
<evidence type="ECO:0000313" key="2">
    <source>
        <dbReference type="Proteomes" id="UP000694428"/>
    </source>
</evidence>
<dbReference type="Ensembl" id="ENSPSTT00000002841.1">
    <property type="protein sequence ID" value="ENSPSTP00000002703.1"/>
    <property type="gene ID" value="ENSPSTG00000002012.1"/>
</dbReference>
<organism evidence="1 2">
    <name type="scientific">Pavo cristatus</name>
    <name type="common">Indian peafowl</name>
    <name type="synonym">Blue peafowl</name>
    <dbReference type="NCBI Taxonomy" id="9049"/>
    <lineage>
        <taxon>Eukaryota</taxon>
        <taxon>Metazoa</taxon>
        <taxon>Chordata</taxon>
        <taxon>Craniata</taxon>
        <taxon>Vertebrata</taxon>
        <taxon>Euteleostomi</taxon>
        <taxon>Archelosauria</taxon>
        <taxon>Archosauria</taxon>
        <taxon>Dinosauria</taxon>
        <taxon>Saurischia</taxon>
        <taxon>Theropoda</taxon>
        <taxon>Coelurosauria</taxon>
        <taxon>Aves</taxon>
        <taxon>Neognathae</taxon>
        <taxon>Galloanserae</taxon>
        <taxon>Galliformes</taxon>
        <taxon>Phasianidae</taxon>
        <taxon>Phasianinae</taxon>
        <taxon>Pavo</taxon>
    </lineage>
</organism>